<dbReference type="Proteomes" id="UP000799750">
    <property type="component" value="Unassembled WGS sequence"/>
</dbReference>
<evidence type="ECO:0000313" key="3">
    <source>
        <dbReference type="EMBL" id="KAF2493623.1"/>
    </source>
</evidence>
<gene>
    <name evidence="3" type="ORF">BU16DRAFT_513669</name>
</gene>
<dbReference type="EMBL" id="MU004192">
    <property type="protein sequence ID" value="KAF2493623.1"/>
    <property type="molecule type" value="Genomic_DNA"/>
</dbReference>
<evidence type="ECO:0000313" key="4">
    <source>
        <dbReference type="Proteomes" id="UP000799750"/>
    </source>
</evidence>
<feature type="compositionally biased region" description="Polar residues" evidence="1">
    <location>
        <begin position="89"/>
        <end position="106"/>
    </location>
</feature>
<organism evidence="3 4">
    <name type="scientific">Lophium mytilinum</name>
    <dbReference type="NCBI Taxonomy" id="390894"/>
    <lineage>
        <taxon>Eukaryota</taxon>
        <taxon>Fungi</taxon>
        <taxon>Dikarya</taxon>
        <taxon>Ascomycota</taxon>
        <taxon>Pezizomycotina</taxon>
        <taxon>Dothideomycetes</taxon>
        <taxon>Pleosporomycetidae</taxon>
        <taxon>Mytilinidiales</taxon>
        <taxon>Mytilinidiaceae</taxon>
        <taxon>Lophium</taxon>
    </lineage>
</organism>
<dbReference type="OrthoDB" id="409136at2759"/>
<keyword evidence="4" id="KW-1185">Reference proteome</keyword>
<keyword evidence="2" id="KW-0472">Membrane</keyword>
<accession>A0A6A6QPI9</accession>
<dbReference type="AlphaFoldDB" id="A0A6A6QPI9"/>
<proteinExistence type="predicted"/>
<evidence type="ECO:0000256" key="1">
    <source>
        <dbReference type="SAM" id="MobiDB-lite"/>
    </source>
</evidence>
<reference evidence="3" key="1">
    <citation type="journal article" date="2020" name="Stud. Mycol.">
        <title>101 Dothideomycetes genomes: a test case for predicting lifestyles and emergence of pathogens.</title>
        <authorList>
            <person name="Haridas S."/>
            <person name="Albert R."/>
            <person name="Binder M."/>
            <person name="Bloem J."/>
            <person name="Labutti K."/>
            <person name="Salamov A."/>
            <person name="Andreopoulos B."/>
            <person name="Baker S."/>
            <person name="Barry K."/>
            <person name="Bills G."/>
            <person name="Bluhm B."/>
            <person name="Cannon C."/>
            <person name="Castanera R."/>
            <person name="Culley D."/>
            <person name="Daum C."/>
            <person name="Ezra D."/>
            <person name="Gonzalez J."/>
            <person name="Henrissat B."/>
            <person name="Kuo A."/>
            <person name="Liang C."/>
            <person name="Lipzen A."/>
            <person name="Lutzoni F."/>
            <person name="Magnuson J."/>
            <person name="Mondo S."/>
            <person name="Nolan M."/>
            <person name="Ohm R."/>
            <person name="Pangilinan J."/>
            <person name="Park H.-J."/>
            <person name="Ramirez L."/>
            <person name="Alfaro M."/>
            <person name="Sun H."/>
            <person name="Tritt A."/>
            <person name="Yoshinaga Y."/>
            <person name="Zwiers L.-H."/>
            <person name="Turgeon B."/>
            <person name="Goodwin S."/>
            <person name="Spatafora J."/>
            <person name="Crous P."/>
            <person name="Grigoriev I."/>
        </authorList>
    </citation>
    <scope>NUCLEOTIDE SEQUENCE</scope>
    <source>
        <strain evidence="3">CBS 269.34</strain>
    </source>
</reference>
<feature type="compositionally biased region" description="Polar residues" evidence="1">
    <location>
        <begin position="56"/>
        <end position="70"/>
    </location>
</feature>
<keyword evidence="2" id="KW-1133">Transmembrane helix</keyword>
<sequence length="334" mass="36864">MIAKGWSKIRRPRVPSGMKRIEWTCCQDCGHELYGDFNDSDPNALKSLEAALQNCDPESQSNTSLNSDSGSLASTSSNPTTSTNAASGGVSNSHVPTNQPSTSQVQKPGESLAEEAQAALPRYLAICVNTGGIYVTLSEISVPRNTSDAALFDMIKISYQKLRGFRIRFAFLLRPIGVEFVYFTLWNLRKGYVSICDRPRCVPPESLSDYEFLPRPIVPLPPMPSEVFIHYLQHGDGDLNPVRSIWAPRLPKRLHSPIVNADMPSYGWGIHIVEGTNRVLVFWIFMFTIFASILTTVLWSSFKHDVQGGSGLGSLIVALPSVVLMAWLFRLGAT</sequence>
<feature type="transmembrane region" description="Helical" evidence="2">
    <location>
        <begin position="280"/>
        <end position="299"/>
    </location>
</feature>
<feature type="region of interest" description="Disordered" evidence="1">
    <location>
        <begin position="56"/>
        <end position="112"/>
    </location>
</feature>
<protein>
    <submittedName>
        <fullName evidence="3">Uncharacterized protein</fullName>
    </submittedName>
</protein>
<name>A0A6A6QPI9_9PEZI</name>
<keyword evidence="2" id="KW-0812">Transmembrane</keyword>
<feature type="compositionally biased region" description="Low complexity" evidence="1">
    <location>
        <begin position="71"/>
        <end position="87"/>
    </location>
</feature>
<feature type="transmembrane region" description="Helical" evidence="2">
    <location>
        <begin position="311"/>
        <end position="329"/>
    </location>
</feature>
<evidence type="ECO:0000256" key="2">
    <source>
        <dbReference type="SAM" id="Phobius"/>
    </source>
</evidence>